<keyword evidence="2" id="KW-1185">Reference proteome</keyword>
<gene>
    <name evidence="1" type="ORF">E3U43_019355</name>
</gene>
<organism evidence="1 2">
    <name type="scientific">Larimichthys crocea</name>
    <name type="common">Large yellow croaker</name>
    <name type="synonym">Pseudosciaena crocea</name>
    <dbReference type="NCBI Taxonomy" id="215358"/>
    <lineage>
        <taxon>Eukaryota</taxon>
        <taxon>Metazoa</taxon>
        <taxon>Chordata</taxon>
        <taxon>Craniata</taxon>
        <taxon>Vertebrata</taxon>
        <taxon>Euteleostomi</taxon>
        <taxon>Actinopterygii</taxon>
        <taxon>Neopterygii</taxon>
        <taxon>Teleostei</taxon>
        <taxon>Neoteleostei</taxon>
        <taxon>Acanthomorphata</taxon>
        <taxon>Eupercaria</taxon>
        <taxon>Sciaenidae</taxon>
        <taxon>Larimichthys</taxon>
    </lineage>
</organism>
<evidence type="ECO:0000313" key="2">
    <source>
        <dbReference type="Proteomes" id="UP000793456"/>
    </source>
</evidence>
<proteinExistence type="predicted"/>
<protein>
    <submittedName>
        <fullName evidence="1">Uncharacterized protein</fullName>
    </submittedName>
</protein>
<dbReference type="Proteomes" id="UP000793456">
    <property type="component" value="Chromosome XIV"/>
</dbReference>
<accession>A0ACD3QT77</accession>
<reference evidence="1" key="1">
    <citation type="submission" date="2018-11" db="EMBL/GenBank/DDBJ databases">
        <title>The sequence and de novo assembly of Larimichthys crocea genome using PacBio and Hi-C technologies.</title>
        <authorList>
            <person name="Xu P."/>
            <person name="Chen B."/>
            <person name="Zhou Z."/>
            <person name="Ke Q."/>
            <person name="Wu Y."/>
            <person name="Bai H."/>
            <person name="Pu F."/>
        </authorList>
    </citation>
    <scope>NUCLEOTIDE SEQUENCE</scope>
    <source>
        <tissue evidence="1">Muscle</tissue>
    </source>
</reference>
<sequence length="58" mass="6659">MHSRSTFLYFRQISSMRKDVLLLVKGREQDTEGELPTSSRSISERERPEDARVSACGD</sequence>
<dbReference type="EMBL" id="CM011687">
    <property type="protein sequence ID" value="TMS10362.1"/>
    <property type="molecule type" value="Genomic_DNA"/>
</dbReference>
<comment type="caution">
    <text evidence="1">The sequence shown here is derived from an EMBL/GenBank/DDBJ whole genome shotgun (WGS) entry which is preliminary data.</text>
</comment>
<name>A0ACD3QT77_LARCR</name>
<evidence type="ECO:0000313" key="1">
    <source>
        <dbReference type="EMBL" id="TMS10362.1"/>
    </source>
</evidence>